<dbReference type="Gene3D" id="6.10.250.660">
    <property type="match status" value="2"/>
</dbReference>
<evidence type="ECO:0000313" key="1">
    <source>
        <dbReference type="EMBL" id="MCD5313814.1"/>
    </source>
</evidence>
<protein>
    <submittedName>
        <fullName evidence="1">DivIVA domain-containing protein</fullName>
    </submittedName>
</protein>
<dbReference type="EMBL" id="JAJOMB010000013">
    <property type="protein sequence ID" value="MCD5313814.1"/>
    <property type="molecule type" value="Genomic_DNA"/>
</dbReference>
<dbReference type="NCBIfam" id="TIGR03544">
    <property type="entry name" value="DivI1A_domain"/>
    <property type="match status" value="2"/>
</dbReference>
<dbReference type="NCBIfam" id="TIGR03543">
    <property type="entry name" value="divI1A_rptt_fam"/>
    <property type="match status" value="1"/>
</dbReference>
<sequence length="185" mass="20720">MSETFPRAGRMSKGYDVDQVESFLGRARAAYEENGRGPAMTSWHVRTVGFDLVRGGYDVDAVDAALDRIEDAFARREKQRGEERSGSQAWQTQLRTQEQSLRAQLGRADGERFPRGSGMELTYDIDAVDDLCIRIEESFAVGQPLPPDAVRLAVFKSRRGSRGYREASVDAFLDRVVELLVVQTV</sequence>
<gene>
    <name evidence="1" type="ORF">LR394_23175</name>
</gene>
<organism evidence="1 2">
    <name type="scientific">Kineosporia babensis</name>
    <dbReference type="NCBI Taxonomy" id="499548"/>
    <lineage>
        <taxon>Bacteria</taxon>
        <taxon>Bacillati</taxon>
        <taxon>Actinomycetota</taxon>
        <taxon>Actinomycetes</taxon>
        <taxon>Kineosporiales</taxon>
        <taxon>Kineosporiaceae</taxon>
        <taxon>Kineosporia</taxon>
    </lineage>
</organism>
<accession>A0A9X1NH74</accession>
<dbReference type="Proteomes" id="UP001138997">
    <property type="component" value="Unassembled WGS sequence"/>
</dbReference>
<name>A0A9X1NH74_9ACTN</name>
<dbReference type="InterPro" id="IPR019933">
    <property type="entry name" value="DivIVA_domain"/>
</dbReference>
<comment type="caution">
    <text evidence="1">The sequence shown here is derived from an EMBL/GenBank/DDBJ whole genome shotgun (WGS) entry which is preliminary data.</text>
</comment>
<dbReference type="InterPro" id="IPR019932">
    <property type="entry name" value="CHP03543"/>
</dbReference>
<proteinExistence type="predicted"/>
<dbReference type="RefSeq" id="WP_231445469.1">
    <property type="nucleotide sequence ID" value="NZ_JAJOMB010000013.1"/>
</dbReference>
<evidence type="ECO:0000313" key="2">
    <source>
        <dbReference type="Proteomes" id="UP001138997"/>
    </source>
</evidence>
<reference evidence="1" key="1">
    <citation type="submission" date="2021-11" db="EMBL/GenBank/DDBJ databases">
        <title>Streptomyces corallinus and Kineosporia corallina sp. nov., two new coral-derived marine actinobacteria.</title>
        <authorList>
            <person name="Buangrab K."/>
            <person name="Sutthacheep M."/>
            <person name="Yeemin T."/>
            <person name="Harunari E."/>
            <person name="Igarashi Y."/>
            <person name="Sripreechasak P."/>
            <person name="Kanchanasin P."/>
            <person name="Tanasupawat S."/>
            <person name="Phongsopitanun W."/>
        </authorList>
    </citation>
    <scope>NUCLEOTIDE SEQUENCE</scope>
    <source>
        <strain evidence="1">JCM 31032</strain>
    </source>
</reference>
<keyword evidence="2" id="KW-1185">Reference proteome</keyword>
<dbReference type="AlphaFoldDB" id="A0A9X1NH74"/>